<dbReference type="Proteomes" id="UP000004358">
    <property type="component" value="Unassembled WGS sequence"/>
</dbReference>
<dbReference type="AlphaFoldDB" id="A3ZNG7"/>
<protein>
    <submittedName>
        <fullName evidence="1">Uncharacterized protein</fullName>
    </submittedName>
</protein>
<evidence type="ECO:0000313" key="1">
    <source>
        <dbReference type="EMBL" id="EAQ81862.1"/>
    </source>
</evidence>
<dbReference type="EMBL" id="AANZ01000003">
    <property type="protein sequence ID" value="EAQ81862.1"/>
    <property type="molecule type" value="Genomic_DNA"/>
</dbReference>
<evidence type="ECO:0000313" key="2">
    <source>
        <dbReference type="Proteomes" id="UP000004358"/>
    </source>
</evidence>
<dbReference type="HOGENOM" id="CLU_3165195_0_0_0"/>
<accession>A3ZNG7</accession>
<proteinExistence type="predicted"/>
<reference evidence="1 2" key="1">
    <citation type="submission" date="2006-02" db="EMBL/GenBank/DDBJ databases">
        <authorList>
            <person name="Amann R."/>
            <person name="Ferriera S."/>
            <person name="Johnson J."/>
            <person name="Kravitz S."/>
            <person name="Halpern A."/>
            <person name="Remington K."/>
            <person name="Beeson K."/>
            <person name="Tran B."/>
            <person name="Rogers Y.-H."/>
            <person name="Friedman R."/>
            <person name="Venter J.C."/>
        </authorList>
    </citation>
    <scope>NUCLEOTIDE SEQUENCE [LARGE SCALE GENOMIC DNA]</scope>
    <source>
        <strain evidence="1 2">DSM 3645</strain>
    </source>
</reference>
<comment type="caution">
    <text evidence="1">The sequence shown here is derived from an EMBL/GenBank/DDBJ whole genome shotgun (WGS) entry which is preliminary data.</text>
</comment>
<sequence>MMLSGNTEAAREVQQDIFKACEGLRLGRLTTVHYGFGTDAASMWIVA</sequence>
<gene>
    <name evidence="1" type="ORF">DSM3645_16960</name>
</gene>
<organism evidence="1 2">
    <name type="scientific">Blastopirellula marina DSM 3645</name>
    <dbReference type="NCBI Taxonomy" id="314230"/>
    <lineage>
        <taxon>Bacteria</taxon>
        <taxon>Pseudomonadati</taxon>
        <taxon>Planctomycetota</taxon>
        <taxon>Planctomycetia</taxon>
        <taxon>Pirellulales</taxon>
        <taxon>Pirellulaceae</taxon>
        <taxon>Blastopirellula</taxon>
    </lineage>
</organism>
<dbReference type="STRING" id="314230.DSM3645_16960"/>
<name>A3ZNG7_9BACT</name>